<evidence type="ECO:0000313" key="4">
    <source>
        <dbReference type="Proteomes" id="UP000606922"/>
    </source>
</evidence>
<feature type="domain" description="UspA" evidence="2">
    <location>
        <begin position="1"/>
        <end position="136"/>
    </location>
</feature>
<dbReference type="InterPro" id="IPR006015">
    <property type="entry name" value="Universal_stress_UspA"/>
</dbReference>
<dbReference type="EMBL" id="BMGB01000001">
    <property type="protein sequence ID" value="GGB04442.1"/>
    <property type="molecule type" value="Genomic_DNA"/>
</dbReference>
<dbReference type="Proteomes" id="UP000606922">
    <property type="component" value="Unassembled WGS sequence"/>
</dbReference>
<dbReference type="Gene3D" id="3.40.50.620">
    <property type="entry name" value="HUPs"/>
    <property type="match status" value="2"/>
</dbReference>
<proteinExistence type="inferred from homology"/>
<feature type="domain" description="UspA" evidence="2">
    <location>
        <begin position="147"/>
        <end position="281"/>
    </location>
</feature>
<organism evidence="3 4">
    <name type="scientific">Conyzicola nivalis</name>
    <dbReference type="NCBI Taxonomy" id="1477021"/>
    <lineage>
        <taxon>Bacteria</taxon>
        <taxon>Bacillati</taxon>
        <taxon>Actinomycetota</taxon>
        <taxon>Actinomycetes</taxon>
        <taxon>Micrococcales</taxon>
        <taxon>Microbacteriaceae</taxon>
        <taxon>Conyzicola</taxon>
    </lineage>
</organism>
<keyword evidence="4" id="KW-1185">Reference proteome</keyword>
<dbReference type="Pfam" id="PF00582">
    <property type="entry name" value="Usp"/>
    <property type="match status" value="2"/>
</dbReference>
<name>A0A916WIY7_9MICO</name>
<dbReference type="InterPro" id="IPR014729">
    <property type="entry name" value="Rossmann-like_a/b/a_fold"/>
</dbReference>
<comment type="similarity">
    <text evidence="1">Belongs to the universal stress protein A family.</text>
</comment>
<dbReference type="InterPro" id="IPR006016">
    <property type="entry name" value="UspA"/>
</dbReference>
<dbReference type="PRINTS" id="PR01438">
    <property type="entry name" value="UNVRSLSTRESS"/>
</dbReference>
<comment type="caution">
    <text evidence="3">The sequence shown here is derived from an EMBL/GenBank/DDBJ whole genome shotgun (WGS) entry which is preliminary data.</text>
</comment>
<evidence type="ECO:0000313" key="3">
    <source>
        <dbReference type="EMBL" id="GGB04442.1"/>
    </source>
</evidence>
<dbReference type="CDD" id="cd00293">
    <property type="entry name" value="USP-like"/>
    <property type="match status" value="1"/>
</dbReference>
<dbReference type="AlphaFoldDB" id="A0A916WIY7"/>
<evidence type="ECO:0000259" key="2">
    <source>
        <dbReference type="Pfam" id="PF00582"/>
    </source>
</evidence>
<evidence type="ECO:0000256" key="1">
    <source>
        <dbReference type="ARBA" id="ARBA00008791"/>
    </source>
</evidence>
<protein>
    <recommendedName>
        <fullName evidence="2">UspA domain-containing protein</fullName>
    </recommendedName>
</protein>
<dbReference type="PANTHER" id="PTHR46268:SF6">
    <property type="entry name" value="UNIVERSAL STRESS PROTEIN UP12"/>
    <property type="match status" value="1"/>
</dbReference>
<sequence>MSEKLMVGVDNRGISESVLGWLRERGRAPEADLAVEIVTVAELGWIPVNTAEVEYRKAYEHALWQAGETLVAALPGVPIETTMLWGSPSEELVEVSERADLLVLGSDKTGVVVGFVSGTLPLRVVTHSACPVVVVPAGWRASGQGVVAGVALEPSDFAVTEFAAREAARSRVELQLVHALPIPQALLTSDLIAPVTRDDVREAADTALKLSVDELLVRYPQLSISAHTADTRAALALTVEAKSADLVVVGTHGRGFLRRLVLGSVSHDLLLNTPCPVAVVHNRESHR</sequence>
<accession>A0A916WIY7</accession>
<dbReference type="RefSeq" id="WP_188510376.1">
    <property type="nucleotide sequence ID" value="NZ_BMGB01000001.1"/>
</dbReference>
<reference evidence="3" key="2">
    <citation type="submission" date="2020-09" db="EMBL/GenBank/DDBJ databases">
        <authorList>
            <person name="Sun Q."/>
            <person name="Zhou Y."/>
        </authorList>
    </citation>
    <scope>NUCLEOTIDE SEQUENCE</scope>
    <source>
        <strain evidence="3">CGMCC 1.12813</strain>
    </source>
</reference>
<dbReference type="PANTHER" id="PTHR46268">
    <property type="entry name" value="STRESS RESPONSE PROTEIN NHAX"/>
    <property type="match status" value="1"/>
</dbReference>
<dbReference type="CDD" id="cd23659">
    <property type="entry name" value="USP_At3g01520-like"/>
    <property type="match status" value="1"/>
</dbReference>
<reference evidence="3" key="1">
    <citation type="journal article" date="2014" name="Int. J. Syst. Evol. Microbiol.">
        <title>Complete genome sequence of Corynebacterium casei LMG S-19264T (=DSM 44701T), isolated from a smear-ripened cheese.</title>
        <authorList>
            <consortium name="US DOE Joint Genome Institute (JGI-PGF)"/>
            <person name="Walter F."/>
            <person name="Albersmeier A."/>
            <person name="Kalinowski J."/>
            <person name="Ruckert C."/>
        </authorList>
    </citation>
    <scope>NUCLEOTIDE SEQUENCE</scope>
    <source>
        <strain evidence="3">CGMCC 1.12813</strain>
    </source>
</reference>
<dbReference type="SUPFAM" id="SSF52402">
    <property type="entry name" value="Adenine nucleotide alpha hydrolases-like"/>
    <property type="match status" value="2"/>
</dbReference>
<gene>
    <name evidence="3" type="ORF">GCM10010979_18910</name>
</gene>